<dbReference type="GO" id="GO:0015297">
    <property type="term" value="F:antiporter activity"/>
    <property type="evidence" value="ECO:0007669"/>
    <property type="project" value="UniProtKB-KW"/>
</dbReference>
<dbReference type="Pfam" id="PF03553">
    <property type="entry name" value="Na_H_antiporter"/>
    <property type="match status" value="1"/>
</dbReference>
<dbReference type="InterPro" id="IPR018461">
    <property type="entry name" value="Na/H_Antiport_NhaC-like_C"/>
</dbReference>
<evidence type="ECO:0000256" key="5">
    <source>
        <dbReference type="ARBA" id="ARBA00022692"/>
    </source>
</evidence>
<accession>A0A0B3VYI5</accession>
<feature type="transmembrane region" description="Helical" evidence="9">
    <location>
        <begin position="380"/>
        <end position="399"/>
    </location>
</feature>
<feature type="transmembrane region" description="Helical" evidence="9">
    <location>
        <begin position="411"/>
        <end position="431"/>
    </location>
</feature>
<evidence type="ECO:0000256" key="6">
    <source>
        <dbReference type="ARBA" id="ARBA00022989"/>
    </source>
</evidence>
<evidence type="ECO:0000256" key="2">
    <source>
        <dbReference type="ARBA" id="ARBA00022448"/>
    </source>
</evidence>
<feature type="transmembrane region" description="Helical" evidence="9">
    <location>
        <begin position="333"/>
        <end position="359"/>
    </location>
</feature>
<keyword evidence="6 9" id="KW-1133">Transmembrane helix</keyword>
<sequence length="451" mass="50298">MSIFLIIILTIIMLIYSVFNNIFLGYGLTISLILFSLVGVKRSKTVKDLLKLYAFESKRSLPIIEILLLISVLISAWLCCGTIPAIVYYSLKYINPNLFILFCFLIPAITSFLIGTSFGTISSVGIPLIIIAGASNLNLNLVGGAIMSGAYLGDRCSPLSSSLLLLCNLTKVELFNYVKKVFIFGIIPTIISIIFYLLFSLINPLTFIDNSLSLALYKDFHISPILLIPAIIILILSLNKIPITKSITISVITSILICFIIQKTNILDLFNHIIFGYKTSSSLSNIIKGGGIISMLKTCYIIIISCCLTGFFSGLNIFAGLEKYLQQIKLNRSRLFLITLFLGLIISSIGCSQTIAFILTIEILRDTYKDLKNEDIAMEFSNSAIVTSALVPWCIAALIPTSVLGINSYKFIPYAIFLYIVPICHLCYCIYLDYYKNKIYKLFTKREIKNK</sequence>
<evidence type="ECO:0000256" key="3">
    <source>
        <dbReference type="ARBA" id="ARBA00022449"/>
    </source>
</evidence>
<dbReference type="AlphaFoldDB" id="A0A0B3VYI5"/>
<keyword evidence="4" id="KW-1003">Cell membrane</keyword>
<feature type="transmembrane region" description="Helical" evidence="9">
    <location>
        <begin position="222"/>
        <end position="239"/>
    </location>
</feature>
<protein>
    <recommendedName>
        <fullName evidence="10">Na+/H+ antiporter NhaC-like C-terminal domain-containing protein</fullName>
    </recommendedName>
</protein>
<feature type="transmembrane region" description="Helical" evidence="9">
    <location>
        <begin position="181"/>
        <end position="202"/>
    </location>
</feature>
<keyword evidence="2" id="KW-0813">Transport</keyword>
<feature type="transmembrane region" description="Helical" evidence="9">
    <location>
        <begin position="60"/>
        <end position="86"/>
    </location>
</feature>
<evidence type="ECO:0000256" key="1">
    <source>
        <dbReference type="ARBA" id="ARBA00004651"/>
    </source>
</evidence>
<comment type="similarity">
    <text evidence="8">Belongs to the NhaC Na(+)/H(+) (TC 2.A.35) antiporter family.</text>
</comment>
<feature type="transmembrane region" description="Helical" evidence="9">
    <location>
        <begin position="299"/>
        <end position="321"/>
    </location>
</feature>
<keyword evidence="3" id="KW-0050">Antiport</keyword>
<dbReference type="PANTHER" id="PTHR33451">
    <property type="entry name" value="MALATE-2H(+)/NA(+)-LACTATE ANTIPORTER"/>
    <property type="match status" value="1"/>
</dbReference>
<evidence type="ECO:0000256" key="4">
    <source>
        <dbReference type="ARBA" id="ARBA00022475"/>
    </source>
</evidence>
<evidence type="ECO:0000259" key="10">
    <source>
        <dbReference type="Pfam" id="PF03553"/>
    </source>
</evidence>
<dbReference type="InterPro" id="IPR052180">
    <property type="entry name" value="NhaC_Na-H+_Antiporter"/>
</dbReference>
<keyword evidence="5 9" id="KW-0812">Transmembrane</keyword>
<evidence type="ECO:0000256" key="8">
    <source>
        <dbReference type="ARBA" id="ARBA00038435"/>
    </source>
</evidence>
<evidence type="ECO:0000256" key="9">
    <source>
        <dbReference type="SAM" id="Phobius"/>
    </source>
</evidence>
<proteinExistence type="inferred from homology"/>
<evidence type="ECO:0000313" key="12">
    <source>
        <dbReference type="Proteomes" id="UP000031189"/>
    </source>
</evidence>
<feature type="domain" description="Na+/H+ antiporter NhaC-like C-terminal" evidence="10">
    <location>
        <begin position="149"/>
        <end position="429"/>
    </location>
</feature>
<reference evidence="11 12" key="1">
    <citation type="submission" date="2014-12" db="EMBL/GenBank/DDBJ databases">
        <title>Draft genome sequence of Terrisporobacter sp. 08-306576, isolated from the blood culture of a bacteremia patient.</title>
        <authorList>
            <person name="Lund L.C."/>
            <person name="Sydenham T.V."/>
            <person name="Hogh S.V."/>
            <person name="Skov M.N."/>
            <person name="Kemp M."/>
            <person name="Justesen U.S."/>
        </authorList>
    </citation>
    <scope>NUCLEOTIDE SEQUENCE [LARGE SCALE GENOMIC DNA]</scope>
    <source>
        <strain evidence="11 12">08-306576</strain>
    </source>
</reference>
<gene>
    <name evidence="11" type="ORF">QX51_05860</name>
</gene>
<keyword evidence="7 9" id="KW-0472">Membrane</keyword>
<evidence type="ECO:0000313" key="11">
    <source>
        <dbReference type="EMBL" id="KHS57878.1"/>
    </source>
</evidence>
<organism evidence="11 12">
    <name type="scientific">Terrisporobacter othiniensis</name>
    <dbReference type="NCBI Taxonomy" id="1577792"/>
    <lineage>
        <taxon>Bacteria</taxon>
        <taxon>Bacillati</taxon>
        <taxon>Bacillota</taxon>
        <taxon>Clostridia</taxon>
        <taxon>Peptostreptococcales</taxon>
        <taxon>Peptostreptococcaceae</taxon>
        <taxon>Terrisporobacter</taxon>
    </lineage>
</organism>
<comment type="caution">
    <text evidence="11">The sequence shown here is derived from an EMBL/GenBank/DDBJ whole genome shotgun (WGS) entry which is preliminary data.</text>
</comment>
<dbReference type="EMBL" id="JWHR01000062">
    <property type="protein sequence ID" value="KHS57878.1"/>
    <property type="molecule type" value="Genomic_DNA"/>
</dbReference>
<evidence type="ECO:0000256" key="7">
    <source>
        <dbReference type="ARBA" id="ARBA00023136"/>
    </source>
</evidence>
<comment type="subcellular location">
    <subcellularLocation>
        <location evidence="1">Cell membrane</location>
        <topology evidence="1">Multi-pass membrane protein</topology>
    </subcellularLocation>
</comment>
<dbReference type="OrthoDB" id="9762978at2"/>
<dbReference type="PANTHER" id="PTHR33451:SF3">
    <property type="entry name" value="MALATE-2H(+)_NA(+)-LACTATE ANTIPORTER"/>
    <property type="match status" value="1"/>
</dbReference>
<feature type="transmembrane region" description="Helical" evidence="9">
    <location>
        <begin position="6"/>
        <end position="39"/>
    </location>
</feature>
<feature type="transmembrane region" description="Helical" evidence="9">
    <location>
        <begin position="98"/>
        <end position="131"/>
    </location>
</feature>
<dbReference type="GO" id="GO:0005886">
    <property type="term" value="C:plasma membrane"/>
    <property type="evidence" value="ECO:0007669"/>
    <property type="project" value="UniProtKB-SubCell"/>
</dbReference>
<keyword evidence="12" id="KW-1185">Reference proteome</keyword>
<dbReference type="Proteomes" id="UP000031189">
    <property type="component" value="Unassembled WGS sequence"/>
</dbReference>
<dbReference type="RefSeq" id="WP_039678974.1">
    <property type="nucleotide sequence ID" value="NZ_JAWGXO010000001.1"/>
</dbReference>
<name>A0A0B3VYI5_9FIRM</name>